<sequence>MQSRKTSMRRGALITPVFEISTLSKRYNGQTVLDIQRLVLLPQNIYCFYGPNGAGKTTLFEILVGLNTPTTGRLLFHGQEIFPGNQGRAALRQQVTLVQQDPLLFNTSVERNVDYGLRIRKHDKAFREARVEECLELVGLKGFQKRKARHLSGGETQRAAIARALSIHPTVLFLDEFSASVDEKHRSRLEGIIQKIRERLGTTVIFTTHYREQADRVADELIHLVHGRIQSP</sequence>
<proteinExistence type="predicted"/>
<dbReference type="InterPro" id="IPR050093">
    <property type="entry name" value="ABC_SmlMolc_Importer"/>
</dbReference>
<dbReference type="PROSITE" id="PS50893">
    <property type="entry name" value="ABC_TRANSPORTER_2"/>
    <property type="match status" value="1"/>
</dbReference>
<dbReference type="Gene3D" id="3.40.50.300">
    <property type="entry name" value="P-loop containing nucleotide triphosphate hydrolases"/>
    <property type="match status" value="1"/>
</dbReference>
<dbReference type="PANTHER" id="PTHR42781:SF4">
    <property type="entry name" value="SPERMIDINE_PUTRESCINE IMPORT ATP-BINDING PROTEIN POTA"/>
    <property type="match status" value="1"/>
</dbReference>
<dbReference type="InterPro" id="IPR003439">
    <property type="entry name" value="ABC_transporter-like_ATP-bd"/>
</dbReference>
<evidence type="ECO:0000256" key="1">
    <source>
        <dbReference type="ARBA" id="ARBA00022448"/>
    </source>
</evidence>
<dbReference type="Proteomes" id="UP000229740">
    <property type="component" value="Unassembled WGS sequence"/>
</dbReference>
<keyword evidence="1" id="KW-0813">Transport</keyword>
<dbReference type="PANTHER" id="PTHR42781">
    <property type="entry name" value="SPERMIDINE/PUTRESCINE IMPORT ATP-BINDING PROTEIN POTA"/>
    <property type="match status" value="1"/>
</dbReference>
<protein>
    <submittedName>
        <fullName evidence="5">Phosphate ABC transporter ATP-binding protein</fullName>
    </submittedName>
</protein>
<evidence type="ECO:0000313" key="6">
    <source>
        <dbReference type="Proteomes" id="UP000229740"/>
    </source>
</evidence>
<dbReference type="InterPro" id="IPR003593">
    <property type="entry name" value="AAA+_ATPase"/>
</dbReference>
<dbReference type="GO" id="GO:0016887">
    <property type="term" value="F:ATP hydrolysis activity"/>
    <property type="evidence" value="ECO:0007669"/>
    <property type="project" value="InterPro"/>
</dbReference>
<dbReference type="InterPro" id="IPR027417">
    <property type="entry name" value="P-loop_NTPase"/>
</dbReference>
<dbReference type="AlphaFoldDB" id="A0A2G6E5K0"/>
<accession>A0A2G6E5K0</accession>
<keyword evidence="3 5" id="KW-0067">ATP-binding</keyword>
<feature type="domain" description="ABC transporter" evidence="4">
    <location>
        <begin position="18"/>
        <end position="232"/>
    </location>
</feature>
<evidence type="ECO:0000259" key="4">
    <source>
        <dbReference type="PROSITE" id="PS50893"/>
    </source>
</evidence>
<keyword evidence="2" id="KW-0547">Nucleotide-binding</keyword>
<dbReference type="EMBL" id="PDPS01000027">
    <property type="protein sequence ID" value="PID57335.1"/>
    <property type="molecule type" value="Genomic_DNA"/>
</dbReference>
<organism evidence="5 6">
    <name type="scientific">candidate division KSB3 bacterium</name>
    <dbReference type="NCBI Taxonomy" id="2044937"/>
    <lineage>
        <taxon>Bacteria</taxon>
        <taxon>candidate division KSB3</taxon>
    </lineage>
</organism>
<dbReference type="SMART" id="SM00382">
    <property type="entry name" value="AAA"/>
    <property type="match status" value="1"/>
</dbReference>
<reference evidence="5 6" key="1">
    <citation type="submission" date="2017-10" db="EMBL/GenBank/DDBJ databases">
        <title>Novel microbial diversity and functional potential in the marine mammal oral microbiome.</title>
        <authorList>
            <person name="Dudek N.K."/>
            <person name="Sun C.L."/>
            <person name="Burstein D."/>
            <person name="Kantor R.S."/>
            <person name="Aliaga Goltsman D.S."/>
            <person name="Bik E.M."/>
            <person name="Thomas B.C."/>
            <person name="Banfield J.F."/>
            <person name="Relman D.A."/>
        </authorList>
    </citation>
    <scope>NUCLEOTIDE SEQUENCE [LARGE SCALE GENOMIC DNA]</scope>
    <source>
        <strain evidence="5">DOLZORAL124_49_17</strain>
    </source>
</reference>
<evidence type="ECO:0000313" key="5">
    <source>
        <dbReference type="EMBL" id="PID57335.1"/>
    </source>
</evidence>
<comment type="caution">
    <text evidence="5">The sequence shown here is derived from an EMBL/GenBank/DDBJ whole genome shotgun (WGS) entry which is preliminary data.</text>
</comment>
<dbReference type="SUPFAM" id="SSF52540">
    <property type="entry name" value="P-loop containing nucleoside triphosphate hydrolases"/>
    <property type="match status" value="1"/>
</dbReference>
<dbReference type="GO" id="GO:0005524">
    <property type="term" value="F:ATP binding"/>
    <property type="evidence" value="ECO:0007669"/>
    <property type="project" value="UniProtKB-KW"/>
</dbReference>
<gene>
    <name evidence="5" type="ORF">CSB45_07355</name>
</gene>
<name>A0A2G6E5K0_9BACT</name>
<evidence type="ECO:0000256" key="2">
    <source>
        <dbReference type="ARBA" id="ARBA00022741"/>
    </source>
</evidence>
<dbReference type="Pfam" id="PF00005">
    <property type="entry name" value="ABC_tran"/>
    <property type="match status" value="1"/>
</dbReference>
<evidence type="ECO:0000256" key="3">
    <source>
        <dbReference type="ARBA" id="ARBA00022840"/>
    </source>
</evidence>